<dbReference type="Gene3D" id="3.40.50.2300">
    <property type="match status" value="1"/>
</dbReference>
<comment type="caution">
    <text evidence="3">The sequence shown here is derived from an EMBL/GenBank/DDBJ whole genome shotgun (WGS) entry which is preliminary data.</text>
</comment>
<gene>
    <name evidence="3" type="ORF">RQM65_04820</name>
</gene>
<feature type="modified residue" description="4-aspartylphosphate" evidence="1">
    <location>
        <position position="66"/>
    </location>
</feature>
<dbReference type="SUPFAM" id="SSF52172">
    <property type="entry name" value="CheY-like"/>
    <property type="match status" value="1"/>
</dbReference>
<evidence type="ECO:0000259" key="2">
    <source>
        <dbReference type="PROSITE" id="PS50110"/>
    </source>
</evidence>
<keyword evidence="1" id="KW-0597">Phosphoprotein</keyword>
<dbReference type="PANTHER" id="PTHR44520">
    <property type="entry name" value="RESPONSE REGULATOR RCP1-RELATED"/>
    <property type="match status" value="1"/>
</dbReference>
<evidence type="ECO:0000256" key="1">
    <source>
        <dbReference type="PROSITE-ProRule" id="PRU00169"/>
    </source>
</evidence>
<dbReference type="InterPro" id="IPR001789">
    <property type="entry name" value="Sig_transdc_resp-reg_receiver"/>
</dbReference>
<dbReference type="InterPro" id="IPR052893">
    <property type="entry name" value="TCS_response_regulator"/>
</dbReference>
<evidence type="ECO:0000313" key="4">
    <source>
        <dbReference type="Proteomes" id="UP001250656"/>
    </source>
</evidence>
<dbReference type="EMBL" id="JAVTTP010000001">
    <property type="protein sequence ID" value="MDT7827985.1"/>
    <property type="molecule type" value="Genomic_DNA"/>
</dbReference>
<organism evidence="3 4">
    <name type="scientific">Pricia mediterranea</name>
    <dbReference type="NCBI Taxonomy" id="3076079"/>
    <lineage>
        <taxon>Bacteria</taxon>
        <taxon>Pseudomonadati</taxon>
        <taxon>Bacteroidota</taxon>
        <taxon>Flavobacteriia</taxon>
        <taxon>Flavobacteriales</taxon>
        <taxon>Flavobacteriaceae</taxon>
        <taxon>Pricia</taxon>
    </lineage>
</organism>
<dbReference type="Pfam" id="PF00072">
    <property type="entry name" value="Response_reg"/>
    <property type="match status" value="1"/>
</dbReference>
<dbReference type="PANTHER" id="PTHR44520:SF2">
    <property type="entry name" value="RESPONSE REGULATOR RCP1"/>
    <property type="match status" value="1"/>
</dbReference>
<dbReference type="Proteomes" id="UP001250656">
    <property type="component" value="Unassembled WGS sequence"/>
</dbReference>
<name>A0ABU3L2X5_9FLAO</name>
<dbReference type="SMART" id="SM00448">
    <property type="entry name" value="REC"/>
    <property type="match status" value="1"/>
</dbReference>
<sequence>MHHKDNTYDTVLIVDDDPIVNLVHQKVLGKVGIANEIRSFTDPREALPYLYTELARCGRSILVLLDINMPEMSGFEFLDSASMYQQNGNVLHVLVVSSSIAKGDMEKGLCNDLVGGYIQKPLTGPQVLDFVKKRSSLSA</sequence>
<dbReference type="PROSITE" id="PS50110">
    <property type="entry name" value="RESPONSE_REGULATORY"/>
    <property type="match status" value="1"/>
</dbReference>
<feature type="domain" description="Response regulatory" evidence="2">
    <location>
        <begin position="10"/>
        <end position="135"/>
    </location>
</feature>
<keyword evidence="4" id="KW-1185">Reference proteome</keyword>
<dbReference type="RefSeq" id="WP_314013116.1">
    <property type="nucleotide sequence ID" value="NZ_JAVTTP010000001.1"/>
</dbReference>
<proteinExistence type="predicted"/>
<accession>A0ABU3L2X5</accession>
<dbReference type="InterPro" id="IPR011006">
    <property type="entry name" value="CheY-like_superfamily"/>
</dbReference>
<evidence type="ECO:0000313" key="3">
    <source>
        <dbReference type="EMBL" id="MDT7827985.1"/>
    </source>
</evidence>
<protein>
    <submittedName>
        <fullName evidence="3">Response regulator</fullName>
    </submittedName>
</protein>
<reference evidence="3 4" key="1">
    <citation type="submission" date="2023-09" db="EMBL/GenBank/DDBJ databases">
        <title>Novel taxa isolated from Blanes Bay.</title>
        <authorList>
            <person name="Rey-Velasco X."/>
            <person name="Lucena T."/>
        </authorList>
    </citation>
    <scope>NUCLEOTIDE SEQUENCE [LARGE SCALE GENOMIC DNA]</scope>
    <source>
        <strain evidence="3 4">S334</strain>
    </source>
</reference>